<dbReference type="Pfam" id="PF01426">
    <property type="entry name" value="BAH"/>
    <property type="match status" value="2"/>
</dbReference>
<dbReference type="SMART" id="SM00439">
    <property type="entry name" value="BAH"/>
    <property type="match status" value="2"/>
</dbReference>
<dbReference type="Gene3D" id="1.20.920.10">
    <property type="entry name" value="Bromodomain-like"/>
    <property type="match status" value="3"/>
</dbReference>
<dbReference type="Gene3D" id="2.30.30.490">
    <property type="match status" value="2"/>
</dbReference>
<evidence type="ECO:0000256" key="9">
    <source>
        <dbReference type="PROSITE-ProRule" id="PRU00042"/>
    </source>
</evidence>
<sequence>MGKRRRSDANESEGEAPTTPSGKRACTDKWSFPDELKTATHLCQKLYDFLRRAKDDENRLLCECLVRVPSRRSHPQYYDVIKTPIDLMRIQQKLKTDEYRSVHDFLHHVRLLLENARSFFGEGSEEVACVDQLETRFTQRLQDYAGHFARSSGTDSSPPSLTLRISKDQLQGLSSSSSSSGKTSQSGLSRQQQPRSKLTRSKAWLQGYLSSGDPLKMFLAAVYEHTDSTGVCVAEAFHELPSAKDYPEYYEVITEPIDLHTIKRNLEGGRYSNLRDIQEDMILMIKNAHYFNEPGSDVYKFASTLRRFIISHCADLERRFHTVVPKPLKVSLKRPGVSEGGGETMDEGEGGEKKIPKLKVRIGSDSVGEVKVHSGSSGEAGVKVSRRLSQSSKTPDTEDESANSESSVGEDSSQSEDEGEGDVAKKKGKASRGKEREDQLAKLLKSRNTPPLRKQALALYHHLVRHRDAHGRQTAELFMRKPSAKMYPEYYVVIRSPIDFREISQRIKTEQYTSLEEVMKDVELLVSNATTFNEEDSTVYQDALTLQQLARNASNRLQTAWPRPQPHPPSKSMTSLAQPLPPAVATPITVPSPRPRGRPRKYPLPPDVGVAVGGASIQSPISSLFMAIKMFTLQGRGLWRSLQSQPTVGSEARKEFSTISMKIATGKFLNVHQLYQELHKSLDHVVQTQPTESLLYRDALILCRVAAKKYLELTADERGTPLYPNVQEAVQGMLRSVLTRTLQCPEAEGLREVVVTRDIQADGDEPPTTHKLSLPLMEKWVERCCYRRLDSLQNDLLSILSFAAEQSPTLCQSAVAVGRAYIRARDAVVAGGKGGKLTSPALSYTAEHLEQDIAGKMGSSDKKGVEPVAEKTTAESEVGKAMESGETFDELTEAGKTYRVGDVVYLTSRNAGQKPHIVSIDKLWRDSKGAAWLQGFWFYRPEETFHLATRKFYEKELFKSDFHSVAMLSEVQGLCCVLVLKDYIRSSPSDFPEDDVFVCESRYARKAKSFKKIKNWSYPLGRQPRLITRDVPLSLRRVPSVFMTQSTRVKGSGSQSVVPVSDTIGSSDKDAELFSEAHGSDPSLPHPVQLENVKAWTVSNPTTGCTYYEQYCIDEDKFRLGDCVYVRSDQEKPFVARIDRMWTDANGDPWFHGPWFVYPEEISHTPTRLFLERELFMSNIHDTNPMRSIIGRCSVLPLPDYSRKRLSEFSESDVFVVESRYLEAEGEIRKIVKTAALRPPQLSRDVQEDEVFVFHSEIHPRKLPSPKLLLQVTSPATLAPSSGKPSSLSSQTSSGTATPVPAKPSTVGPVSSLLPTPPGGPQPTTVANVVNINPQLLQALLATVSQANSSKSILLPLPQSPPVSAGTLATPTTLVQSSPLHTPSPAGQVRIEPTSRSTSLVGYICLWDECGENFNTLTDLTTHLMLNADTTHLVREADGHFYCRWANCPRNPRHGGRAFDAMPKITRHVKEVHLLKLSQTALGLNPRSHVIQGQVVRPPAPSPPAPSPVISLSSIPLPSNFASPSLPVAHIPIITPPPVPIGTNLSSSYTTSSVSLDAQQSVPSATVEGTPAAAPVSLSSVPSTAPPPSSDAPTTTSAIPLPISSIFVAPPVDKKPILHSAIYTKYIEGLQKGSKYSSSLQTTDQMSPAHRSSMTSSQIQVSDWLLPSAIPPNMSATEALVTLRDHLLRDSLRLGQHLDHFQ</sequence>
<dbReference type="PROSITE" id="PS50014">
    <property type="entry name" value="BROMODOMAIN_2"/>
    <property type="match status" value="3"/>
</dbReference>
<dbReference type="InterPro" id="IPR018359">
    <property type="entry name" value="Bromodomain_CS"/>
</dbReference>
<feature type="domain" description="C2H2-type" evidence="12">
    <location>
        <begin position="1403"/>
        <end position="1437"/>
    </location>
</feature>
<dbReference type="InterPro" id="IPR013087">
    <property type="entry name" value="Znf_C2H2_type"/>
</dbReference>
<dbReference type="PRINTS" id="PR00503">
    <property type="entry name" value="BROMODOMAIN"/>
</dbReference>
<feature type="domain" description="BAH" evidence="13">
    <location>
        <begin position="896"/>
        <end position="1014"/>
    </location>
</feature>
<evidence type="ECO:0000256" key="10">
    <source>
        <dbReference type="SAM" id="MobiDB-lite"/>
    </source>
</evidence>
<dbReference type="InterPro" id="IPR036427">
    <property type="entry name" value="Bromodomain-like_sf"/>
</dbReference>
<keyword evidence="5 8" id="KW-0103">Bromodomain</keyword>
<accession>A0AA35QVX6</accession>
<dbReference type="GO" id="GO:0016586">
    <property type="term" value="C:RSC-type complex"/>
    <property type="evidence" value="ECO:0007669"/>
    <property type="project" value="InterPro"/>
</dbReference>
<dbReference type="Gene3D" id="3.30.160.60">
    <property type="entry name" value="Classic Zinc Finger"/>
    <property type="match status" value="1"/>
</dbReference>
<dbReference type="InterPro" id="IPR043151">
    <property type="entry name" value="BAH_sf"/>
</dbReference>
<evidence type="ECO:0000256" key="4">
    <source>
        <dbReference type="ARBA" id="ARBA00023015"/>
    </source>
</evidence>
<evidence type="ECO:0000256" key="7">
    <source>
        <dbReference type="ARBA" id="ARBA00023242"/>
    </source>
</evidence>
<organism evidence="14 15">
    <name type="scientific">Geodia barretti</name>
    <name type="common">Barrett's horny sponge</name>
    <dbReference type="NCBI Taxonomy" id="519541"/>
    <lineage>
        <taxon>Eukaryota</taxon>
        <taxon>Metazoa</taxon>
        <taxon>Porifera</taxon>
        <taxon>Demospongiae</taxon>
        <taxon>Heteroscleromorpha</taxon>
        <taxon>Tetractinellida</taxon>
        <taxon>Astrophorina</taxon>
        <taxon>Geodiidae</taxon>
        <taxon>Geodia</taxon>
    </lineage>
</organism>
<comment type="subcellular location">
    <subcellularLocation>
        <location evidence="1">Nucleus</location>
    </subcellularLocation>
</comment>
<feature type="region of interest" description="Disordered" evidence="10">
    <location>
        <begin position="857"/>
        <end position="882"/>
    </location>
</feature>
<evidence type="ECO:0000256" key="3">
    <source>
        <dbReference type="ARBA" id="ARBA00022853"/>
    </source>
</evidence>
<dbReference type="PANTHER" id="PTHR16062">
    <property type="entry name" value="SWI/SNF-RELATED"/>
    <property type="match status" value="1"/>
</dbReference>
<keyword evidence="4" id="KW-0805">Transcription regulation</keyword>
<dbReference type="PANTHER" id="PTHR16062:SF19">
    <property type="entry name" value="PROTEIN POLYBROMO-1"/>
    <property type="match status" value="1"/>
</dbReference>
<evidence type="ECO:0000313" key="14">
    <source>
        <dbReference type="EMBL" id="CAI7994003.1"/>
    </source>
</evidence>
<comment type="caution">
    <text evidence="14">The sequence shown here is derived from an EMBL/GenBank/DDBJ whole genome shotgun (WGS) entry which is preliminary data.</text>
</comment>
<keyword evidence="15" id="KW-1185">Reference proteome</keyword>
<evidence type="ECO:0000313" key="15">
    <source>
        <dbReference type="Proteomes" id="UP001174909"/>
    </source>
</evidence>
<dbReference type="PROSITE" id="PS50157">
    <property type="entry name" value="ZINC_FINGER_C2H2_2"/>
    <property type="match status" value="1"/>
</dbReference>
<proteinExistence type="predicted"/>
<dbReference type="InterPro" id="IPR001487">
    <property type="entry name" value="Bromodomain"/>
</dbReference>
<gene>
    <name evidence="14" type="ORF">GBAR_LOCUS1364</name>
</gene>
<keyword evidence="9" id="KW-0863">Zinc-finger</keyword>
<evidence type="ECO:0000259" key="13">
    <source>
        <dbReference type="PROSITE" id="PS51038"/>
    </source>
</evidence>
<feature type="compositionally biased region" description="Low complexity" evidence="10">
    <location>
        <begin position="172"/>
        <end position="189"/>
    </location>
</feature>
<dbReference type="SUPFAM" id="SSF47370">
    <property type="entry name" value="Bromodomain"/>
    <property type="match status" value="3"/>
</dbReference>
<keyword evidence="7" id="KW-0539">Nucleus</keyword>
<keyword evidence="6" id="KW-0804">Transcription</keyword>
<feature type="region of interest" description="Disordered" evidence="10">
    <location>
        <begin position="1"/>
        <end position="26"/>
    </location>
</feature>
<dbReference type="GO" id="GO:0006338">
    <property type="term" value="P:chromatin remodeling"/>
    <property type="evidence" value="ECO:0007669"/>
    <property type="project" value="InterPro"/>
</dbReference>
<dbReference type="GO" id="GO:0006368">
    <property type="term" value="P:transcription elongation by RNA polymerase II"/>
    <property type="evidence" value="ECO:0007669"/>
    <property type="project" value="TreeGrafter"/>
</dbReference>
<protein>
    <submittedName>
        <fullName evidence="14">Protein polybromo-1</fullName>
    </submittedName>
</protein>
<keyword evidence="9" id="KW-0479">Metal-binding</keyword>
<evidence type="ECO:0000256" key="6">
    <source>
        <dbReference type="ARBA" id="ARBA00023163"/>
    </source>
</evidence>
<feature type="region of interest" description="Disordered" evidence="10">
    <location>
        <begin position="1276"/>
        <end position="1326"/>
    </location>
</feature>
<dbReference type="InterPro" id="IPR001025">
    <property type="entry name" value="BAH_dom"/>
</dbReference>
<dbReference type="Pfam" id="PF00439">
    <property type="entry name" value="Bromodomain"/>
    <property type="match status" value="3"/>
</dbReference>
<feature type="domain" description="Bromo" evidence="11">
    <location>
        <begin position="470"/>
        <end position="540"/>
    </location>
</feature>
<dbReference type="GO" id="GO:0008270">
    <property type="term" value="F:zinc ion binding"/>
    <property type="evidence" value="ECO:0007669"/>
    <property type="project" value="UniProtKB-KW"/>
</dbReference>
<keyword evidence="3" id="KW-0156">Chromatin regulator</keyword>
<feature type="domain" description="Bromo" evidence="11">
    <location>
        <begin position="57"/>
        <end position="127"/>
    </location>
</feature>
<dbReference type="CDD" id="cd04717">
    <property type="entry name" value="BAH_polybromo"/>
    <property type="match status" value="2"/>
</dbReference>
<evidence type="ECO:0000256" key="2">
    <source>
        <dbReference type="ARBA" id="ARBA00022737"/>
    </source>
</evidence>
<feature type="region of interest" description="Disordered" evidence="10">
    <location>
        <begin position="172"/>
        <end position="199"/>
    </location>
</feature>
<feature type="domain" description="Bromo" evidence="11">
    <location>
        <begin position="229"/>
        <end position="299"/>
    </location>
</feature>
<feature type="domain" description="BAH" evidence="13">
    <location>
        <begin position="1116"/>
        <end position="1232"/>
    </location>
</feature>
<dbReference type="PROSITE" id="PS00633">
    <property type="entry name" value="BROMODOMAIN_1"/>
    <property type="match status" value="2"/>
</dbReference>
<evidence type="ECO:0000256" key="5">
    <source>
        <dbReference type="ARBA" id="ARBA00023117"/>
    </source>
</evidence>
<evidence type="ECO:0000259" key="11">
    <source>
        <dbReference type="PROSITE" id="PS50014"/>
    </source>
</evidence>
<feature type="compositionally biased region" description="Pro residues" evidence="10">
    <location>
        <begin position="579"/>
        <end position="594"/>
    </location>
</feature>
<feature type="region of interest" description="Disordered" evidence="10">
    <location>
        <begin position="1560"/>
        <end position="1596"/>
    </location>
</feature>
<evidence type="ECO:0000256" key="1">
    <source>
        <dbReference type="ARBA" id="ARBA00004123"/>
    </source>
</evidence>
<dbReference type="GO" id="GO:0003682">
    <property type="term" value="F:chromatin binding"/>
    <property type="evidence" value="ECO:0007669"/>
    <property type="project" value="InterPro"/>
</dbReference>
<evidence type="ECO:0000256" key="8">
    <source>
        <dbReference type="PROSITE-ProRule" id="PRU00035"/>
    </source>
</evidence>
<feature type="compositionally biased region" description="Low complexity" evidence="10">
    <location>
        <begin position="1278"/>
        <end position="1297"/>
    </location>
</feature>
<dbReference type="Proteomes" id="UP001174909">
    <property type="component" value="Unassembled WGS sequence"/>
</dbReference>
<keyword evidence="2" id="KW-0677">Repeat</keyword>
<dbReference type="PROSITE" id="PS51038">
    <property type="entry name" value="BAH"/>
    <property type="match status" value="2"/>
</dbReference>
<name>A0AA35QVX6_GEOBA</name>
<feature type="region of interest" description="Disordered" evidence="10">
    <location>
        <begin position="1374"/>
        <end position="1393"/>
    </location>
</feature>
<dbReference type="EMBL" id="CASHTH010000206">
    <property type="protein sequence ID" value="CAI7994003.1"/>
    <property type="molecule type" value="Genomic_DNA"/>
</dbReference>
<feature type="compositionally biased region" description="Low complexity" evidence="10">
    <location>
        <begin position="1570"/>
        <end position="1583"/>
    </location>
</feature>
<reference evidence="14" key="1">
    <citation type="submission" date="2023-03" db="EMBL/GenBank/DDBJ databases">
        <authorList>
            <person name="Steffen K."/>
            <person name="Cardenas P."/>
        </authorList>
    </citation>
    <scope>NUCLEOTIDE SEQUENCE</scope>
</reference>
<dbReference type="SMART" id="SM00297">
    <property type="entry name" value="BROMO"/>
    <property type="match status" value="3"/>
</dbReference>
<dbReference type="InterPro" id="IPR037382">
    <property type="entry name" value="Rsc/polybromo"/>
</dbReference>
<evidence type="ECO:0000259" key="12">
    <source>
        <dbReference type="PROSITE" id="PS50157"/>
    </source>
</evidence>
<keyword evidence="9" id="KW-0862">Zinc</keyword>
<feature type="compositionally biased region" description="Basic and acidic residues" evidence="10">
    <location>
        <begin position="857"/>
        <end position="880"/>
    </location>
</feature>
<feature type="region of interest" description="Disordered" evidence="10">
    <location>
        <begin position="559"/>
        <end position="601"/>
    </location>
</feature>
<feature type="region of interest" description="Disordered" evidence="10">
    <location>
        <begin position="332"/>
        <end position="448"/>
    </location>
</feature>